<dbReference type="Proteomes" id="UP000515472">
    <property type="component" value="Chromosome"/>
</dbReference>
<keyword evidence="1" id="KW-0408">Iron</keyword>
<dbReference type="Pfam" id="PF09719">
    <property type="entry name" value="C_GCAxxG_C_C"/>
    <property type="match status" value="1"/>
</dbReference>
<name>A0A6S6M7X6_9BACT</name>
<dbReference type="EMBL" id="AP023213">
    <property type="protein sequence ID" value="BCG47611.1"/>
    <property type="molecule type" value="Genomic_DNA"/>
</dbReference>
<evidence type="ECO:0000256" key="1">
    <source>
        <dbReference type="ARBA" id="ARBA00023014"/>
    </source>
</evidence>
<keyword evidence="1" id="KW-0479">Metal-binding</keyword>
<protein>
    <recommendedName>
        <fullName evidence="4">C_GCAxxG_C_C family protein</fullName>
    </recommendedName>
</protein>
<dbReference type="AlphaFoldDB" id="A0A6S6M7X6"/>
<evidence type="ECO:0000313" key="2">
    <source>
        <dbReference type="EMBL" id="BCG47611.1"/>
    </source>
</evidence>
<proteinExistence type="predicted"/>
<evidence type="ECO:0008006" key="4">
    <source>
        <dbReference type="Google" id="ProtNLM"/>
    </source>
</evidence>
<keyword evidence="1" id="KW-0411">Iron-sulfur</keyword>
<gene>
    <name evidence="2" type="ORF">GEOBRER4_n2448</name>
</gene>
<dbReference type="GO" id="GO:0051536">
    <property type="term" value="F:iron-sulfur cluster binding"/>
    <property type="evidence" value="ECO:0007669"/>
    <property type="project" value="UniProtKB-KW"/>
</dbReference>
<sequence>MQNGKEVSRREVLKTSLAVGLTLAVSGTLDEALAVTIEKPANRPEAAKAHFLKSMNCSQAILETYAPSFGIKPELAKKLATGFAGGMGMGHECGAITAAYMILGLSYGPKERKVFAKIEAFNKDFKALHRELGCSQLLGTDMGTKEGIKQAQKRGLFTSRCPGYVKTAGEILEKMLA</sequence>
<dbReference type="PROSITE" id="PS51318">
    <property type="entry name" value="TAT"/>
    <property type="match status" value="1"/>
</dbReference>
<reference evidence="2 3" key="1">
    <citation type="submission" date="2020-06" db="EMBL/GenBank/DDBJ databases">
        <title>Interaction of electrochemicaly active bacteria, Geobacter bremensis R4 on different carbon anode.</title>
        <authorList>
            <person name="Meng L."/>
            <person name="Yoshida N."/>
        </authorList>
    </citation>
    <scope>NUCLEOTIDE SEQUENCE [LARGE SCALE GENOMIC DNA]</scope>
    <source>
        <strain evidence="2 3">R4</strain>
    </source>
</reference>
<accession>A0A6S6M7X6</accession>
<evidence type="ECO:0000313" key="3">
    <source>
        <dbReference type="Proteomes" id="UP000515472"/>
    </source>
</evidence>
<dbReference type="InterPro" id="IPR006311">
    <property type="entry name" value="TAT_signal"/>
</dbReference>
<dbReference type="NCBIfam" id="TIGR01909">
    <property type="entry name" value="C_GCAxxG_C_C"/>
    <property type="match status" value="1"/>
</dbReference>
<dbReference type="InterPro" id="IPR010181">
    <property type="entry name" value="CGCAxxGCC_motif"/>
</dbReference>
<keyword evidence="3" id="KW-1185">Reference proteome</keyword>
<dbReference type="KEGG" id="gbn:GEOBRER4_23610"/>
<organism evidence="2 3">
    <name type="scientific">Citrifermentans bremense</name>
    <dbReference type="NCBI Taxonomy" id="60035"/>
    <lineage>
        <taxon>Bacteria</taxon>
        <taxon>Pseudomonadati</taxon>
        <taxon>Thermodesulfobacteriota</taxon>
        <taxon>Desulfuromonadia</taxon>
        <taxon>Geobacterales</taxon>
        <taxon>Geobacteraceae</taxon>
        <taxon>Citrifermentans</taxon>
    </lineage>
</organism>
<dbReference type="RefSeq" id="WP_185242479.1">
    <property type="nucleotide sequence ID" value="NZ_AP023213.1"/>
</dbReference>